<feature type="domain" description="Amidase" evidence="2">
    <location>
        <begin position="150"/>
        <end position="556"/>
    </location>
</feature>
<dbReference type="GO" id="GO:0003824">
    <property type="term" value="F:catalytic activity"/>
    <property type="evidence" value="ECO:0007669"/>
    <property type="project" value="InterPro"/>
</dbReference>
<comment type="similarity">
    <text evidence="1">Belongs to the amidase family.</text>
</comment>
<dbReference type="PROSITE" id="PS00571">
    <property type="entry name" value="AMIDASES"/>
    <property type="match status" value="1"/>
</dbReference>
<comment type="caution">
    <text evidence="3">The sequence shown here is derived from an EMBL/GenBank/DDBJ whole genome shotgun (WGS) entry which is preliminary data.</text>
</comment>
<evidence type="ECO:0000313" key="4">
    <source>
        <dbReference type="Proteomes" id="UP001212841"/>
    </source>
</evidence>
<dbReference type="InterPro" id="IPR020556">
    <property type="entry name" value="Amidase_CS"/>
</dbReference>
<reference evidence="3" key="1">
    <citation type="submission" date="2020-05" db="EMBL/GenBank/DDBJ databases">
        <title>Phylogenomic resolution of chytrid fungi.</title>
        <authorList>
            <person name="Stajich J.E."/>
            <person name="Amses K."/>
            <person name="Simmons R."/>
            <person name="Seto K."/>
            <person name="Myers J."/>
            <person name="Bonds A."/>
            <person name="Quandt C.A."/>
            <person name="Barry K."/>
            <person name="Liu P."/>
            <person name="Grigoriev I."/>
            <person name="Longcore J.E."/>
            <person name="James T.Y."/>
        </authorList>
    </citation>
    <scope>NUCLEOTIDE SEQUENCE</scope>
    <source>
        <strain evidence="3">JEL0318</strain>
    </source>
</reference>
<dbReference type="SUPFAM" id="SSF75304">
    <property type="entry name" value="Amidase signature (AS) enzymes"/>
    <property type="match status" value="1"/>
</dbReference>
<dbReference type="Gene3D" id="3.90.1300.10">
    <property type="entry name" value="Amidase signature (AS) domain"/>
    <property type="match status" value="1"/>
</dbReference>
<evidence type="ECO:0000313" key="3">
    <source>
        <dbReference type="EMBL" id="KAJ3053376.1"/>
    </source>
</evidence>
<dbReference type="AlphaFoldDB" id="A0AAD5X5Y1"/>
<sequence length="581" mass="62552">MSSSRTEDVLASTQKPVEEEPYHLHTLETPAASGFLLIVLTHAAEWIGWLGISHKIQSNSNAFVLRGKQIDEVPTVMPIPWWSSGEAIGRVESDKPPDTSVLNAYESQGVFPSALDFHEAYTKGRTTPTAVAERLLQSIDEANRGREPPLLAIIKHSRDAILQQAADSTQRYACGKPLSPIDGVPVAVKDELDALPYETGVGTAFLKLKPSADAHCVAKLRAAGAVIIGKTNMHEFGADVTNCNPSTGTPRNPYDVTRYTGGSSGGSGAGVAAGFCPLAVGADGGGSIRIPAAYNGVFGLKPTHGRVSGYGGFPLGPSVGVYGPIGATAYDLAFGYAIMAGRDEKDDLSLKQPAVTISSFGWTKDLTGVRLGIYQPYFKHCDPSIARQCYKFLDMIVSLGATIHHIHLPNLEHYRVAHLNTIGNEMVQSTSHLPRNKFSYPSRLMMAVLEQTVTAVDYIAAQRVRTKGMKMLKKVFDEVDAVVMPTAGIVAPKVARGAEKVGVSDYTSSGKAMRFIFLANFLGVPAVSFPAGYDQQSGMPVGLQFMSSWWNEDLLLRLAHASEIALGKDRKRPDVFYDLLS</sequence>
<keyword evidence="4" id="KW-1185">Reference proteome</keyword>
<organism evidence="3 4">
    <name type="scientific">Rhizophlyctis rosea</name>
    <dbReference type="NCBI Taxonomy" id="64517"/>
    <lineage>
        <taxon>Eukaryota</taxon>
        <taxon>Fungi</taxon>
        <taxon>Fungi incertae sedis</taxon>
        <taxon>Chytridiomycota</taxon>
        <taxon>Chytridiomycota incertae sedis</taxon>
        <taxon>Chytridiomycetes</taxon>
        <taxon>Rhizophlyctidales</taxon>
        <taxon>Rhizophlyctidaceae</taxon>
        <taxon>Rhizophlyctis</taxon>
    </lineage>
</organism>
<protein>
    <recommendedName>
        <fullName evidence="2">Amidase domain-containing protein</fullName>
    </recommendedName>
</protein>
<dbReference type="Proteomes" id="UP001212841">
    <property type="component" value="Unassembled WGS sequence"/>
</dbReference>
<dbReference type="InterPro" id="IPR036928">
    <property type="entry name" value="AS_sf"/>
</dbReference>
<dbReference type="InterPro" id="IPR023631">
    <property type="entry name" value="Amidase_dom"/>
</dbReference>
<dbReference type="PANTHER" id="PTHR11895:SF67">
    <property type="entry name" value="AMIDASE DOMAIN-CONTAINING PROTEIN"/>
    <property type="match status" value="1"/>
</dbReference>
<dbReference type="EMBL" id="JADGJD010000213">
    <property type="protein sequence ID" value="KAJ3053376.1"/>
    <property type="molecule type" value="Genomic_DNA"/>
</dbReference>
<proteinExistence type="inferred from homology"/>
<gene>
    <name evidence="3" type="ORF">HK097_004426</name>
</gene>
<dbReference type="Pfam" id="PF01425">
    <property type="entry name" value="Amidase"/>
    <property type="match status" value="1"/>
</dbReference>
<dbReference type="PANTHER" id="PTHR11895">
    <property type="entry name" value="TRANSAMIDASE"/>
    <property type="match status" value="1"/>
</dbReference>
<name>A0AAD5X5Y1_9FUNG</name>
<evidence type="ECO:0000256" key="1">
    <source>
        <dbReference type="ARBA" id="ARBA00009199"/>
    </source>
</evidence>
<accession>A0AAD5X5Y1</accession>
<dbReference type="InterPro" id="IPR000120">
    <property type="entry name" value="Amidase"/>
</dbReference>
<evidence type="ECO:0000259" key="2">
    <source>
        <dbReference type="Pfam" id="PF01425"/>
    </source>
</evidence>